<evidence type="ECO:0000313" key="4">
    <source>
        <dbReference type="Proteomes" id="UP001603857"/>
    </source>
</evidence>
<keyword evidence="1" id="KW-0175">Coiled coil</keyword>
<accession>A0ABD1LAA3</accession>
<protein>
    <submittedName>
        <fullName evidence="3">Uncharacterized protein</fullName>
    </submittedName>
</protein>
<feature type="compositionally biased region" description="Basic and acidic residues" evidence="2">
    <location>
        <begin position="1"/>
        <end position="13"/>
    </location>
</feature>
<gene>
    <name evidence="3" type="ORF">Fmac_029423</name>
</gene>
<name>A0ABD1LAA3_9FABA</name>
<feature type="region of interest" description="Disordered" evidence="2">
    <location>
        <begin position="231"/>
        <end position="316"/>
    </location>
</feature>
<keyword evidence="4" id="KW-1185">Reference proteome</keyword>
<dbReference type="InterPro" id="IPR053098">
    <property type="entry name" value="Petuviruses_polyprotein"/>
</dbReference>
<feature type="compositionally biased region" description="Polar residues" evidence="2">
    <location>
        <begin position="284"/>
        <end position="298"/>
    </location>
</feature>
<feature type="region of interest" description="Disordered" evidence="2">
    <location>
        <begin position="1"/>
        <end position="63"/>
    </location>
</feature>
<feature type="compositionally biased region" description="Basic and acidic residues" evidence="2">
    <location>
        <begin position="33"/>
        <end position="51"/>
    </location>
</feature>
<sequence>MIKILRAEEKQEDFSPPSLPSPPDDENLISHDPYADSEREEFPPLIRRSDTNKGIQSRPFVSPSEVLPDGKLKGVTQAEEVLNWQTHNMVAQNSYLQKIDTKLERVTDLEIQIKQMSNILQRHYKELKEKISSFESQVLEALRFQGKSNMFLEKEAELRRAKEKYEDLKEYVQLRLQPKSPFDDPFFKPARIFSATLPLEAKMTPLFPPNLEAKRFAEKKRMSHITMTLKYPSASTPADPSSPRNVPAEHNVHAEENSSKSKEEIHQPGATTMPETHVIADTLPASTESDSETIVSDTTSKDSESMLSDKFRACNI</sequence>
<feature type="compositionally biased region" description="Basic and acidic residues" evidence="2">
    <location>
        <begin position="299"/>
        <end position="316"/>
    </location>
</feature>
<feature type="coiled-coil region" evidence="1">
    <location>
        <begin position="106"/>
        <end position="171"/>
    </location>
</feature>
<dbReference type="PANTHER" id="PTHR48435">
    <property type="entry name" value="POLYPROTEIN"/>
    <property type="match status" value="1"/>
</dbReference>
<dbReference type="EMBL" id="JBGMDY010000010">
    <property type="protein sequence ID" value="KAL2320454.1"/>
    <property type="molecule type" value="Genomic_DNA"/>
</dbReference>
<comment type="caution">
    <text evidence="3">The sequence shown here is derived from an EMBL/GenBank/DDBJ whole genome shotgun (WGS) entry which is preliminary data.</text>
</comment>
<dbReference type="AlphaFoldDB" id="A0ABD1LAA3"/>
<organism evidence="3 4">
    <name type="scientific">Flemingia macrophylla</name>
    <dbReference type="NCBI Taxonomy" id="520843"/>
    <lineage>
        <taxon>Eukaryota</taxon>
        <taxon>Viridiplantae</taxon>
        <taxon>Streptophyta</taxon>
        <taxon>Embryophyta</taxon>
        <taxon>Tracheophyta</taxon>
        <taxon>Spermatophyta</taxon>
        <taxon>Magnoliopsida</taxon>
        <taxon>eudicotyledons</taxon>
        <taxon>Gunneridae</taxon>
        <taxon>Pentapetalae</taxon>
        <taxon>rosids</taxon>
        <taxon>fabids</taxon>
        <taxon>Fabales</taxon>
        <taxon>Fabaceae</taxon>
        <taxon>Papilionoideae</taxon>
        <taxon>50 kb inversion clade</taxon>
        <taxon>NPAAA clade</taxon>
        <taxon>indigoferoid/millettioid clade</taxon>
        <taxon>Phaseoleae</taxon>
        <taxon>Flemingia</taxon>
    </lineage>
</organism>
<dbReference type="PANTHER" id="PTHR48435:SF1">
    <property type="entry name" value="POLYPROTEIN"/>
    <property type="match status" value="1"/>
</dbReference>
<feature type="compositionally biased region" description="Basic and acidic residues" evidence="2">
    <location>
        <begin position="250"/>
        <end position="266"/>
    </location>
</feature>
<evidence type="ECO:0000313" key="3">
    <source>
        <dbReference type="EMBL" id="KAL2320454.1"/>
    </source>
</evidence>
<feature type="compositionally biased region" description="Low complexity" evidence="2">
    <location>
        <begin position="232"/>
        <end position="243"/>
    </location>
</feature>
<reference evidence="3 4" key="1">
    <citation type="submission" date="2024-08" db="EMBL/GenBank/DDBJ databases">
        <title>Insights into the chromosomal genome structure of Flemingia macrophylla.</title>
        <authorList>
            <person name="Ding Y."/>
            <person name="Zhao Y."/>
            <person name="Bi W."/>
            <person name="Wu M."/>
            <person name="Zhao G."/>
            <person name="Gong Y."/>
            <person name="Li W."/>
            <person name="Zhang P."/>
        </authorList>
    </citation>
    <scope>NUCLEOTIDE SEQUENCE [LARGE SCALE GENOMIC DNA]</scope>
    <source>
        <strain evidence="3">DYQJB</strain>
        <tissue evidence="3">Leaf</tissue>
    </source>
</reference>
<proteinExistence type="predicted"/>
<dbReference type="Proteomes" id="UP001603857">
    <property type="component" value="Unassembled WGS sequence"/>
</dbReference>
<evidence type="ECO:0000256" key="1">
    <source>
        <dbReference type="SAM" id="Coils"/>
    </source>
</evidence>
<evidence type="ECO:0000256" key="2">
    <source>
        <dbReference type="SAM" id="MobiDB-lite"/>
    </source>
</evidence>